<dbReference type="GO" id="GO:0007165">
    <property type="term" value="P:signal transduction"/>
    <property type="evidence" value="ECO:0007669"/>
    <property type="project" value="InterPro"/>
</dbReference>
<evidence type="ECO:0000256" key="2">
    <source>
        <dbReference type="ARBA" id="ARBA00022737"/>
    </source>
</evidence>
<dbReference type="InterPro" id="IPR025875">
    <property type="entry name" value="Leu-rich_rpt_4"/>
</dbReference>
<dbReference type="InterPro" id="IPR001611">
    <property type="entry name" value="Leu-rich_rpt"/>
</dbReference>
<dbReference type="SUPFAM" id="SSF52200">
    <property type="entry name" value="Toll/Interleukin receptor TIR domain"/>
    <property type="match status" value="5"/>
</dbReference>
<dbReference type="Pfam" id="PF23282">
    <property type="entry name" value="WHD_ROQ1"/>
    <property type="match status" value="1"/>
</dbReference>
<proteinExistence type="predicted"/>
<dbReference type="PRINTS" id="PR00364">
    <property type="entry name" value="DISEASERSIST"/>
</dbReference>
<dbReference type="Gene3D" id="3.80.10.10">
    <property type="entry name" value="Ribonuclease Inhibitor"/>
    <property type="match status" value="4"/>
</dbReference>
<dbReference type="GO" id="GO:0006952">
    <property type="term" value="P:defense response"/>
    <property type="evidence" value="ECO:0007669"/>
    <property type="project" value="InterPro"/>
</dbReference>
<evidence type="ECO:0000256" key="1">
    <source>
        <dbReference type="ARBA" id="ARBA00022614"/>
    </source>
</evidence>
<dbReference type="EMBL" id="MTKT01001080">
    <property type="protein sequence ID" value="OWM86768.1"/>
    <property type="molecule type" value="Genomic_DNA"/>
</dbReference>
<dbReference type="FunFam" id="3.40.50.10140:FF:000007">
    <property type="entry name" value="Disease resistance protein (TIR-NBS-LRR class)"/>
    <property type="match status" value="2"/>
</dbReference>
<dbReference type="SMART" id="SM00255">
    <property type="entry name" value="TIR"/>
    <property type="match status" value="4"/>
</dbReference>
<dbReference type="Gene3D" id="1.10.8.430">
    <property type="entry name" value="Helical domain of apoptotic protease-activating factors"/>
    <property type="match status" value="1"/>
</dbReference>
<name>A0A218XPQ1_PUNGR</name>
<dbReference type="PROSITE" id="PS50104">
    <property type="entry name" value="TIR"/>
    <property type="match status" value="4"/>
</dbReference>
<keyword evidence="3" id="KW-0520">NAD</keyword>
<dbReference type="InterPro" id="IPR003591">
    <property type="entry name" value="Leu-rich_rpt_typical-subtyp"/>
</dbReference>
<dbReference type="InterPro" id="IPR027417">
    <property type="entry name" value="P-loop_NTPase"/>
</dbReference>
<dbReference type="InterPro" id="IPR000157">
    <property type="entry name" value="TIR_dom"/>
</dbReference>
<dbReference type="InterPro" id="IPR002182">
    <property type="entry name" value="NB-ARC"/>
</dbReference>
<evidence type="ECO:0000259" key="5">
    <source>
        <dbReference type="PROSITE" id="PS50104"/>
    </source>
</evidence>
<feature type="domain" description="TIR" evidence="5">
    <location>
        <begin position="941"/>
        <end position="1107"/>
    </location>
</feature>
<feature type="region of interest" description="Disordered" evidence="4">
    <location>
        <begin position="2104"/>
        <end position="2152"/>
    </location>
</feature>
<accession>A0A218XPQ1</accession>
<dbReference type="Gene3D" id="3.40.50.300">
    <property type="entry name" value="P-loop containing nucleotide triphosphate hydrolases"/>
    <property type="match status" value="2"/>
</dbReference>
<dbReference type="InterPro" id="IPR032675">
    <property type="entry name" value="LRR_dom_sf"/>
</dbReference>
<dbReference type="SUPFAM" id="SSF52058">
    <property type="entry name" value="L domain-like"/>
    <property type="match status" value="3"/>
</dbReference>
<sequence>MAFSESSSSAAGAYDYDVFVSFKGSDVRLGFVDVLYHGLANSGVRVFRDEEELAGGDYISDRGTIGESFACHEERGVDPDRIQTWRQALREVASLKGWELRGHGFSEVVKRIVSEVLRILQMDVSESSQVLPISQMDVSESSSSDTGAYDYDVFLSFRGSDVRLGFADVLYHGLTNAGVRVFRDDEGLGRGDYIPDALLQAMKRSRISIPIFSKDYASSRYLLEEVVGMLDCRKLEGHVVIPIFYDVDPIDVRMQRGTIGESFASHEERGVDPDRIQTWRQALHEVTSLRGWELRGHGFSEVVKRIVSEVLRILKMDVSESSSSAAGAYDFDVFLSFRGSDVRLGFADVLYHGLMNAGVRVFREDEGLAGGDYITDALLQAMKRSRISIPIFSKNYASSRFLLEEVVRMVECREREGHMVIPIFYDVDPRDVRKQRGIIGESFVRHEKRGVDPDRIQTWRQALQEVASLKGWELHDNGSLGEVVKRIVSDVLRILQMDVSESSSSDAGAYDYEVFLSFRGSDVRLGIADVLYHGLTNAGVRVFRDDEGLVRGDLLPDAFLQGIKRSRISIPIFSKNYASSRFCLEEVVGMLECREQEGHMVIPIFYDVDPSDVRKQRGTIGESFAGHEKRGVDLDRIQTWRQALQEAASLSGWELHDNGFDRSLSEVVKRIVSEVLRILQMDRPRLPRLLVGFDDRVEAVMNLLDVNAGGVRMVGIYGMGGVGKTTLAKAVYNRLYNLFGESPREPGERSRLWNHNEAFDVLKNRKGTGRVEALCLTFSDDSCNSFTSSEFDGLSNLRFLRLDRAGIQGDTGDRLSRLRWLDWEGCKKLDDLLNLHLEKLVVLDLSDSQVTGDPNTWIEVMKMASNLRVLLLNSCSKLRISPCFPAEMRLEILSFEGCTQLMEIDPSIGNLKELKYLNLNFCVRIDHLPEELDITSGTLATHFEVFLSFSTHNEIASSLYEDMKSAGISVFGVDDELNEDKEVGKKLFWAIDNSEICIPIFTKDYASHVWCLRGLSHMMECQRYSVGQQVVPIFYDVEPSDVKLETDLYINALKEHKENFPVDTVRQWEESLREVAELKGWKCKAEGFKRYSKFVVSATLNKLKGKHGNVLVGLHGQAEELKRVLDLESRDVLFVGIHGIGGIGKTTLAKAVFDQLFTHFEGYSFLRDIRETSKHKGLKYLQDQLLRDILGADTDYGIRIISHRFLEKKVLIVLDDVDDRGQIKKLVGKSNRFAAGSRIIVTTRDINVLAVEHEARDGRFMEWPEEVRPFKMEGMKSSEALQLFRSHAFGKVLHPDDYLSTCEQVVSALRGLPLALEIIGSSLNRKPANVWKATMEKLENPPDQELHSKLMISYEALDNEAKEIFLDIVCFFNGREKSTAIYMWDACEHFPEEKLEVLIFTSFIKILGDNRLWMHDEVRDFGRKIVSGGTVIDSAKGSRLWVNKEVLDVLRSKEENGNVQGLRLHFDEFLRECTFPNEELGRLPNLRFLELSGFPFAVKRGVPKLRWLSWHFCPPDVAATNLHLENLTILDLSHSRIGDHQLGESGQLGKAKNLKVLNLTSCKSITKTPIFSECMILERLILEDCENLVEIDISIGKLKQLVHLNLKGCNSLKALPDELGSANALTEIVMKGNSQSFNLQESITGLTSLLVLEIVHMKIVNPLRIGKSESLERLTLSECTGIKELPESCQFFQSLVMLDLSWTEVTKLPDSIGDMKKLKVINMEYSLISELPKSIGKLEKLEELLAKHCEGLQGEIPSEIGTLSSLTILDLSFTRISSLPPTLSKLSNLQTLNLEFCHELRELSGLPKSLVTLHVMSKKLEELPDFSEMSGLTDLQLFCAVDKFQSNIGKLSRLEKLELYIPRIKTLEFGVTSQLGSLSLSCREIETLPQLPSTLSRLSLAHLNGTMKFPSIGNLKRLTFLEFYSCSMGSDEFGNLGVVELKSLDHLSASKCNFSSIGGPPLPERLKVLCMRECEFLDGLLDLSSLKSLMCLEIMDCQLLTEIRGLGKLESVEEIIICYCNSLETLGDLSDLEKLEALHVDSCKKLVEVKGLGRDGKGSQLLSGYLRASTLGYVHESEILKKRSYSEISSTLIPDKWRGWRRLQSRPRSPKARSLAIPLQERDDCGGNGPDPGHHRPSEVADDLPLVGGGQY</sequence>
<dbReference type="SUPFAM" id="SSF52540">
    <property type="entry name" value="P-loop containing nucleoside triphosphate hydrolases"/>
    <property type="match status" value="2"/>
</dbReference>
<feature type="domain" description="TIR" evidence="5">
    <location>
        <begin position="329"/>
        <end position="491"/>
    </location>
</feature>
<organism evidence="6 7">
    <name type="scientific">Punica granatum</name>
    <name type="common">Pomegranate</name>
    <dbReference type="NCBI Taxonomy" id="22663"/>
    <lineage>
        <taxon>Eukaryota</taxon>
        <taxon>Viridiplantae</taxon>
        <taxon>Streptophyta</taxon>
        <taxon>Embryophyta</taxon>
        <taxon>Tracheophyta</taxon>
        <taxon>Spermatophyta</taxon>
        <taxon>Magnoliopsida</taxon>
        <taxon>eudicotyledons</taxon>
        <taxon>Gunneridae</taxon>
        <taxon>Pentapetalae</taxon>
        <taxon>rosids</taxon>
        <taxon>malvids</taxon>
        <taxon>Myrtales</taxon>
        <taxon>Lythraceae</taxon>
        <taxon>Punica</taxon>
    </lineage>
</organism>
<dbReference type="GO" id="GO:0043531">
    <property type="term" value="F:ADP binding"/>
    <property type="evidence" value="ECO:0007669"/>
    <property type="project" value="InterPro"/>
</dbReference>
<dbReference type="Proteomes" id="UP000197138">
    <property type="component" value="Unassembled WGS sequence"/>
</dbReference>
<dbReference type="Pfam" id="PF00931">
    <property type="entry name" value="NB-ARC"/>
    <property type="match status" value="2"/>
</dbReference>
<dbReference type="Pfam" id="PF12799">
    <property type="entry name" value="LRR_4"/>
    <property type="match status" value="1"/>
</dbReference>
<dbReference type="InterPro" id="IPR042197">
    <property type="entry name" value="Apaf_helical"/>
</dbReference>
<evidence type="ECO:0000313" key="6">
    <source>
        <dbReference type="EMBL" id="OWM86768.1"/>
    </source>
</evidence>
<evidence type="ECO:0000256" key="4">
    <source>
        <dbReference type="SAM" id="MobiDB-lite"/>
    </source>
</evidence>
<comment type="caution">
    <text evidence="6">The sequence shown here is derived from an EMBL/GenBank/DDBJ whole genome shotgun (WGS) entry which is preliminary data.</text>
</comment>
<dbReference type="InterPro" id="IPR044974">
    <property type="entry name" value="Disease_R_plants"/>
</dbReference>
<feature type="domain" description="TIR" evidence="5">
    <location>
        <begin position="510"/>
        <end position="679"/>
    </location>
</feature>
<dbReference type="SMART" id="SM00369">
    <property type="entry name" value="LRR_TYP"/>
    <property type="match status" value="4"/>
</dbReference>
<dbReference type="Pfam" id="PF01582">
    <property type="entry name" value="TIR"/>
    <property type="match status" value="5"/>
</dbReference>
<dbReference type="InterPro" id="IPR058192">
    <property type="entry name" value="WHD_ROQ1-like"/>
</dbReference>
<feature type="domain" description="TIR" evidence="5">
    <location>
        <begin position="149"/>
        <end position="314"/>
    </location>
</feature>
<dbReference type="PROSITE" id="PS51450">
    <property type="entry name" value="LRR"/>
    <property type="match status" value="1"/>
</dbReference>
<keyword evidence="1" id="KW-0433">Leucine-rich repeat</keyword>
<dbReference type="PANTHER" id="PTHR11017:SF570">
    <property type="entry name" value="DISEASE RESISTANCE PROTEIN (TIR-NBS CLASS)-RELATED"/>
    <property type="match status" value="1"/>
</dbReference>
<protein>
    <recommendedName>
        <fullName evidence="5">TIR domain-containing protein</fullName>
    </recommendedName>
</protein>
<evidence type="ECO:0000256" key="3">
    <source>
        <dbReference type="ARBA" id="ARBA00023027"/>
    </source>
</evidence>
<evidence type="ECO:0000313" key="7">
    <source>
        <dbReference type="Proteomes" id="UP000197138"/>
    </source>
</evidence>
<reference evidence="7" key="1">
    <citation type="journal article" date="2017" name="Plant J.">
        <title>The pomegranate (Punica granatum L.) genome and the genomics of punicalagin biosynthesis.</title>
        <authorList>
            <person name="Qin G."/>
            <person name="Xu C."/>
            <person name="Ming R."/>
            <person name="Tang H."/>
            <person name="Guyot R."/>
            <person name="Kramer E.M."/>
            <person name="Hu Y."/>
            <person name="Yi X."/>
            <person name="Qi Y."/>
            <person name="Xu X."/>
            <person name="Gao Z."/>
            <person name="Pan H."/>
            <person name="Jian J."/>
            <person name="Tian Y."/>
            <person name="Yue Z."/>
            <person name="Xu Y."/>
        </authorList>
    </citation>
    <scope>NUCLEOTIDE SEQUENCE [LARGE SCALE GENOMIC DNA]</scope>
    <source>
        <strain evidence="7">cv. Dabenzi</strain>
    </source>
</reference>
<dbReference type="InterPro" id="IPR035897">
    <property type="entry name" value="Toll_tir_struct_dom_sf"/>
</dbReference>
<dbReference type="Gene3D" id="3.40.50.10140">
    <property type="entry name" value="Toll/interleukin-1 receptor homology (TIR) domain"/>
    <property type="match status" value="6"/>
</dbReference>
<dbReference type="PANTHER" id="PTHR11017">
    <property type="entry name" value="LEUCINE-RICH REPEAT-CONTAINING PROTEIN"/>
    <property type="match status" value="1"/>
</dbReference>
<keyword evidence="2" id="KW-0677">Repeat</keyword>
<gene>
    <name evidence="6" type="ORF">CDL15_Pgr015804</name>
</gene>